<protein>
    <submittedName>
        <fullName evidence="1">Uncharacterized protein</fullName>
    </submittedName>
</protein>
<name>A0A0C9UHV4_SPHS4</name>
<keyword evidence="2" id="KW-1185">Reference proteome</keyword>
<dbReference type="Proteomes" id="UP000054279">
    <property type="component" value="Unassembled WGS sequence"/>
</dbReference>
<dbReference type="EMBL" id="KN837444">
    <property type="protein sequence ID" value="KIJ24966.1"/>
    <property type="molecule type" value="Genomic_DNA"/>
</dbReference>
<dbReference type="HOGENOM" id="CLU_2051156_0_0_1"/>
<gene>
    <name evidence="1" type="ORF">M422DRAFT_274159</name>
</gene>
<proteinExistence type="predicted"/>
<sequence>MQAVVVRDSARSGCPTSQRILRTREHVIPPSELRMQSPRHPAPRHSAVTHVYSLILPHTSSATSALGSTSTVTPTQALTTLPHPQRTRPDALAIHIYADSAQMYRTSSELSPSAPRAQPA</sequence>
<organism evidence="1 2">
    <name type="scientific">Sphaerobolus stellatus (strain SS14)</name>
    <dbReference type="NCBI Taxonomy" id="990650"/>
    <lineage>
        <taxon>Eukaryota</taxon>
        <taxon>Fungi</taxon>
        <taxon>Dikarya</taxon>
        <taxon>Basidiomycota</taxon>
        <taxon>Agaricomycotina</taxon>
        <taxon>Agaricomycetes</taxon>
        <taxon>Phallomycetidae</taxon>
        <taxon>Geastrales</taxon>
        <taxon>Sphaerobolaceae</taxon>
        <taxon>Sphaerobolus</taxon>
    </lineage>
</organism>
<accession>A0A0C9UHV4</accession>
<dbReference type="AlphaFoldDB" id="A0A0C9UHV4"/>
<reference evidence="1 2" key="1">
    <citation type="submission" date="2014-06" db="EMBL/GenBank/DDBJ databases">
        <title>Evolutionary Origins and Diversification of the Mycorrhizal Mutualists.</title>
        <authorList>
            <consortium name="DOE Joint Genome Institute"/>
            <consortium name="Mycorrhizal Genomics Consortium"/>
            <person name="Kohler A."/>
            <person name="Kuo A."/>
            <person name="Nagy L.G."/>
            <person name="Floudas D."/>
            <person name="Copeland A."/>
            <person name="Barry K.W."/>
            <person name="Cichocki N."/>
            <person name="Veneault-Fourrey C."/>
            <person name="LaButti K."/>
            <person name="Lindquist E.A."/>
            <person name="Lipzen A."/>
            <person name="Lundell T."/>
            <person name="Morin E."/>
            <person name="Murat C."/>
            <person name="Riley R."/>
            <person name="Ohm R."/>
            <person name="Sun H."/>
            <person name="Tunlid A."/>
            <person name="Henrissat B."/>
            <person name="Grigoriev I.V."/>
            <person name="Hibbett D.S."/>
            <person name="Martin F."/>
        </authorList>
    </citation>
    <scope>NUCLEOTIDE SEQUENCE [LARGE SCALE GENOMIC DNA]</scope>
    <source>
        <strain evidence="1 2">SS14</strain>
    </source>
</reference>
<evidence type="ECO:0000313" key="1">
    <source>
        <dbReference type="EMBL" id="KIJ24966.1"/>
    </source>
</evidence>
<evidence type="ECO:0000313" key="2">
    <source>
        <dbReference type="Proteomes" id="UP000054279"/>
    </source>
</evidence>